<dbReference type="EMBL" id="CZRL01000082">
    <property type="protein sequence ID" value="CUS52308.1"/>
    <property type="molecule type" value="Genomic_DNA"/>
</dbReference>
<dbReference type="GO" id="GO:0005737">
    <property type="term" value="C:cytoplasm"/>
    <property type="evidence" value="ECO:0007669"/>
    <property type="project" value="TreeGrafter"/>
</dbReference>
<reference evidence="1" key="1">
    <citation type="submission" date="2015-10" db="EMBL/GenBank/DDBJ databases">
        <authorList>
            <person name="Gilbert D.G."/>
        </authorList>
    </citation>
    <scope>NUCLEOTIDE SEQUENCE</scope>
</reference>
<protein>
    <submittedName>
        <fullName evidence="1">Isoaspartyl aminopeptidase @ Asp-X dipeptidase</fullName>
        <ecNumber evidence="1">3.4.19.5</ecNumber>
    </submittedName>
</protein>
<dbReference type="PANTHER" id="PTHR10188:SF6">
    <property type="entry name" value="N(4)-(BETA-N-ACETYLGLUCOSAMINYL)-L-ASPARAGINASE"/>
    <property type="match status" value="1"/>
</dbReference>
<dbReference type="CDD" id="cd04513">
    <property type="entry name" value="Glycosylasparaginase"/>
    <property type="match status" value="1"/>
</dbReference>
<evidence type="ECO:0000313" key="1">
    <source>
        <dbReference type="EMBL" id="CUS52308.1"/>
    </source>
</evidence>
<dbReference type="SUPFAM" id="SSF56235">
    <property type="entry name" value="N-terminal nucleophile aminohydrolases (Ntn hydrolases)"/>
    <property type="match status" value="1"/>
</dbReference>
<sequence>MIIVGSTNADVGIQQGMDILKNGGSAMDAVEATIRLVEDNPDDHTVGYNSYPNILGDLQLDASIMDGATLEAGAIAAVQGFREAISIARRVKDTLPHVLLAGEGAERFAAEMGFEKQADMLTDEIRESREELLKAGMTPEVFTDLSSSTELHQWVTLATDPEKTRGTVNVLAQDREGNLCTGVSTSGWAWKYPGRVGDSPIIGAGNYADNRYGAAGCTGMGEMAIRGATAHSVVFYLKSGASVEEAGVRAMQDLDHLGGRYLSGMNIVALDRSGTPGGFSSIKDRTFIYQTDEMSAHEETIRTFVDITQRWG</sequence>
<dbReference type="AlphaFoldDB" id="A0A160TTJ0"/>
<dbReference type="PANTHER" id="PTHR10188">
    <property type="entry name" value="L-ASPARAGINASE"/>
    <property type="match status" value="1"/>
</dbReference>
<dbReference type="InterPro" id="IPR000246">
    <property type="entry name" value="Peptidase_T2"/>
</dbReference>
<keyword evidence="1" id="KW-0645">Protease</keyword>
<dbReference type="Pfam" id="PF01112">
    <property type="entry name" value="Asparaginase_2"/>
    <property type="match status" value="1"/>
</dbReference>
<dbReference type="GO" id="GO:0016811">
    <property type="term" value="F:hydrolase activity, acting on carbon-nitrogen (but not peptide) bonds, in linear amides"/>
    <property type="evidence" value="ECO:0007669"/>
    <property type="project" value="UniProtKB-ARBA"/>
</dbReference>
<keyword evidence="1" id="KW-0031">Aminopeptidase</keyword>
<gene>
    <name evidence="1" type="ORF">MGWOODY_XGa2502</name>
</gene>
<accession>A0A160TTJ0</accession>
<name>A0A160TTJ0_9ZZZZ</name>
<dbReference type="GO" id="GO:0004177">
    <property type="term" value="F:aminopeptidase activity"/>
    <property type="evidence" value="ECO:0007669"/>
    <property type="project" value="UniProtKB-KW"/>
</dbReference>
<proteinExistence type="predicted"/>
<dbReference type="GO" id="GO:0008798">
    <property type="term" value="F:beta-aspartyl-peptidase activity"/>
    <property type="evidence" value="ECO:0007669"/>
    <property type="project" value="UniProtKB-EC"/>
</dbReference>
<keyword evidence="1" id="KW-0378">Hydrolase</keyword>
<dbReference type="Gene3D" id="3.60.20.30">
    <property type="entry name" value="(Glycosyl)asparaginase"/>
    <property type="match status" value="1"/>
</dbReference>
<organism evidence="1">
    <name type="scientific">hydrothermal vent metagenome</name>
    <dbReference type="NCBI Taxonomy" id="652676"/>
    <lineage>
        <taxon>unclassified sequences</taxon>
        <taxon>metagenomes</taxon>
        <taxon>ecological metagenomes</taxon>
    </lineage>
</organism>
<dbReference type="EC" id="3.4.19.5" evidence="1"/>
<dbReference type="InterPro" id="IPR029055">
    <property type="entry name" value="Ntn_hydrolases_N"/>
</dbReference>